<dbReference type="AlphaFoldDB" id="Q12SB1"/>
<keyword evidence="1" id="KW-0732">Signal</keyword>
<evidence type="ECO:0000313" key="3">
    <source>
        <dbReference type="Proteomes" id="UP000001982"/>
    </source>
</evidence>
<evidence type="ECO:0000313" key="2">
    <source>
        <dbReference type="EMBL" id="ABE53665.1"/>
    </source>
</evidence>
<dbReference type="EMBL" id="CP000302">
    <property type="protein sequence ID" value="ABE53665.1"/>
    <property type="molecule type" value="Genomic_DNA"/>
</dbReference>
<dbReference type="HOGENOM" id="CLU_993565_0_0_6"/>
<dbReference type="Proteomes" id="UP000001982">
    <property type="component" value="Chromosome"/>
</dbReference>
<dbReference type="OrthoDB" id="9907268at2"/>
<gene>
    <name evidence="2" type="ordered locus">Sden_0370</name>
</gene>
<feature type="chain" id="PRO_5004181686" evidence="1">
    <location>
        <begin position="33"/>
        <end position="280"/>
    </location>
</feature>
<accession>Q12SB1</accession>
<name>Q12SB1_SHEDO</name>
<sequence length="280" mass="31029">MITLNTLRSSCFSKLKLAIALILLLLTNLAFAHGDEALEVIDLRPVKVNFHLKALATDWFTPQGDTQGKRKSITFSKAYLASFSLNLVPCLVQQKPLLTNIDAGFFHAIFPKAYANHGVRFDMPTQIPLMLGQDLSQDSDQFVGEFMLPIGRYCEINYTMAHITSTAQQPAMTPYSLYLAGEYHQSSTTNERHHLDHKQAIEISARYAYGQNVPVDFEVTATTKYTHDANLTITLAPEAAFTAALSANNLAKAEHLIARGLLLAIPKQLKASYTEAPKTQ</sequence>
<evidence type="ECO:0000256" key="1">
    <source>
        <dbReference type="SAM" id="SignalP"/>
    </source>
</evidence>
<organism evidence="2 3">
    <name type="scientific">Shewanella denitrificans (strain OS217 / ATCC BAA-1090 / DSM 15013)</name>
    <dbReference type="NCBI Taxonomy" id="318161"/>
    <lineage>
        <taxon>Bacteria</taxon>
        <taxon>Pseudomonadati</taxon>
        <taxon>Pseudomonadota</taxon>
        <taxon>Gammaproteobacteria</taxon>
        <taxon>Alteromonadales</taxon>
        <taxon>Shewanellaceae</taxon>
        <taxon>Shewanella</taxon>
    </lineage>
</organism>
<proteinExistence type="predicted"/>
<protein>
    <submittedName>
        <fullName evidence="2">Uncharacterized protein</fullName>
    </submittedName>
</protein>
<keyword evidence="3" id="KW-1185">Reference proteome</keyword>
<feature type="signal peptide" evidence="1">
    <location>
        <begin position="1"/>
        <end position="32"/>
    </location>
</feature>
<dbReference type="STRING" id="318161.Sden_0370"/>
<dbReference type="KEGG" id="sdn:Sden_0370"/>
<reference evidence="2 3" key="1">
    <citation type="submission" date="2006-03" db="EMBL/GenBank/DDBJ databases">
        <title>Complete sequence of Shewanella denitrificans OS217.</title>
        <authorList>
            <consortium name="US DOE Joint Genome Institute"/>
            <person name="Copeland A."/>
            <person name="Lucas S."/>
            <person name="Lapidus A."/>
            <person name="Barry K."/>
            <person name="Detter J.C."/>
            <person name="Glavina del Rio T."/>
            <person name="Hammon N."/>
            <person name="Israni S."/>
            <person name="Dalin E."/>
            <person name="Tice H."/>
            <person name="Pitluck S."/>
            <person name="Brettin T."/>
            <person name="Bruce D."/>
            <person name="Han C."/>
            <person name="Tapia R."/>
            <person name="Gilna P."/>
            <person name="Kiss H."/>
            <person name="Schmutz J."/>
            <person name="Larimer F."/>
            <person name="Land M."/>
            <person name="Hauser L."/>
            <person name="Kyrpides N."/>
            <person name="Lykidis A."/>
            <person name="Richardson P."/>
        </authorList>
    </citation>
    <scope>NUCLEOTIDE SEQUENCE [LARGE SCALE GENOMIC DNA]</scope>
    <source>
        <strain evidence="3">OS217 / ATCC BAA-1090 / DSM 15013</strain>
    </source>
</reference>